<dbReference type="Proteomes" id="UP001604277">
    <property type="component" value="Unassembled WGS sequence"/>
</dbReference>
<evidence type="ECO:0000259" key="6">
    <source>
        <dbReference type="SMART" id="SM00385"/>
    </source>
</evidence>
<protein>
    <submittedName>
        <fullName evidence="8">Cyclin-D3-2</fullName>
    </submittedName>
</protein>
<organism evidence="8 9">
    <name type="scientific">Forsythia ovata</name>
    <dbReference type="NCBI Taxonomy" id="205694"/>
    <lineage>
        <taxon>Eukaryota</taxon>
        <taxon>Viridiplantae</taxon>
        <taxon>Streptophyta</taxon>
        <taxon>Embryophyta</taxon>
        <taxon>Tracheophyta</taxon>
        <taxon>Spermatophyta</taxon>
        <taxon>Magnoliopsida</taxon>
        <taxon>eudicotyledons</taxon>
        <taxon>Gunneridae</taxon>
        <taxon>Pentapetalae</taxon>
        <taxon>asterids</taxon>
        <taxon>lamiids</taxon>
        <taxon>Lamiales</taxon>
        <taxon>Oleaceae</taxon>
        <taxon>Forsythieae</taxon>
        <taxon>Forsythia</taxon>
    </lineage>
</organism>
<dbReference type="GO" id="GO:0010444">
    <property type="term" value="P:guard mother cell differentiation"/>
    <property type="evidence" value="ECO:0007669"/>
    <property type="project" value="UniProtKB-ARBA"/>
</dbReference>
<name>A0ABD1UU36_9LAMI</name>
<dbReference type="PROSITE" id="PS00292">
    <property type="entry name" value="CYCLINS"/>
    <property type="match status" value="1"/>
</dbReference>
<dbReference type="FunFam" id="1.10.472.10:FF:000074">
    <property type="entry name" value="D3-type cyclin"/>
    <property type="match status" value="1"/>
</dbReference>
<dbReference type="EMBL" id="JBFOLJ010000006">
    <property type="protein sequence ID" value="KAL2528571.1"/>
    <property type="molecule type" value="Genomic_DNA"/>
</dbReference>
<dbReference type="InterPro" id="IPR013763">
    <property type="entry name" value="Cyclin-like_dom"/>
</dbReference>
<dbReference type="Pfam" id="PF00134">
    <property type="entry name" value="Cyclin_N"/>
    <property type="match status" value="1"/>
</dbReference>
<keyword evidence="2" id="KW-0132">Cell division</keyword>
<evidence type="ECO:0000256" key="1">
    <source>
        <dbReference type="ARBA" id="ARBA00009065"/>
    </source>
</evidence>
<keyword evidence="3 5" id="KW-0195">Cyclin</keyword>
<keyword evidence="4" id="KW-0131">Cell cycle</keyword>
<evidence type="ECO:0000256" key="2">
    <source>
        <dbReference type="ARBA" id="ARBA00022618"/>
    </source>
</evidence>
<evidence type="ECO:0000313" key="9">
    <source>
        <dbReference type="Proteomes" id="UP001604277"/>
    </source>
</evidence>
<sequence>MVSLSQEQDSLLQCPIFDSLYCAEERFEEDLNVGFCFQEQKTEDFHEICKKPLAFFFEHDLFWEDDELVNLLFKEKQTRLIYEEINSDGSLVVVRKEAIEWILKVNGHYGFTALTAVLAVNYYDRFVTSFCFQKDKPWMSQLAAVACLSIAAKVEETQVPLLLDLQVEESKYVFEARTIQRMELLVLSTLQWKMNPVTPISFFDHIVRRFGFMNNRRSQFLSRCESLLLSIIIDYRLLDYLPSVVAAATMIYVIRAIEPCDAKEFQNQLMSVLRISKERIDDCHELIVDLMDDHDQKRCHKRKHKSIPGSPNGVIDAYFSCDSSNDSWPVTPSVPSSPEPLFKRSKAREQPMGLAPISNVSVGAGIGPH</sequence>
<dbReference type="Pfam" id="PF02984">
    <property type="entry name" value="Cyclin_C"/>
    <property type="match status" value="1"/>
</dbReference>
<reference evidence="9" key="1">
    <citation type="submission" date="2024-07" db="EMBL/GenBank/DDBJ databases">
        <title>Two chromosome-level genome assemblies of Korean endemic species Abeliophyllum distichum and Forsythia ovata (Oleaceae).</title>
        <authorList>
            <person name="Jang H."/>
        </authorList>
    </citation>
    <scope>NUCLEOTIDE SEQUENCE [LARGE SCALE GENOMIC DNA]</scope>
</reference>
<dbReference type="SMART" id="SM00385">
    <property type="entry name" value="CYCLIN"/>
    <property type="match status" value="1"/>
</dbReference>
<comment type="similarity">
    <text evidence="1">Belongs to the cyclin family. Cyclin D subfamily.</text>
</comment>
<accession>A0ABD1UU36</accession>
<dbReference type="AlphaFoldDB" id="A0ABD1UU36"/>
<dbReference type="InterPro" id="IPR039361">
    <property type="entry name" value="Cyclin"/>
</dbReference>
<evidence type="ECO:0000256" key="5">
    <source>
        <dbReference type="RuleBase" id="RU000383"/>
    </source>
</evidence>
<evidence type="ECO:0000313" key="8">
    <source>
        <dbReference type="EMBL" id="KAL2528571.1"/>
    </source>
</evidence>
<gene>
    <name evidence="8" type="ORF">Fot_21172</name>
</gene>
<dbReference type="Gene3D" id="1.10.472.10">
    <property type="entry name" value="Cyclin-like"/>
    <property type="match status" value="2"/>
</dbReference>
<evidence type="ECO:0000259" key="7">
    <source>
        <dbReference type="SMART" id="SM01332"/>
    </source>
</evidence>
<dbReference type="InterPro" id="IPR006671">
    <property type="entry name" value="Cyclin_N"/>
</dbReference>
<dbReference type="CDD" id="cd20544">
    <property type="entry name" value="CYCLIN_AtCycD-like_rpt2"/>
    <property type="match status" value="1"/>
</dbReference>
<dbReference type="InterPro" id="IPR048258">
    <property type="entry name" value="Cyclins_cyclin-box"/>
</dbReference>
<dbReference type="SUPFAM" id="SSF47954">
    <property type="entry name" value="Cyclin-like"/>
    <property type="match status" value="2"/>
</dbReference>
<feature type="domain" description="Cyclin C-terminal" evidence="7">
    <location>
        <begin position="197"/>
        <end position="323"/>
    </location>
</feature>
<dbReference type="PANTHER" id="PTHR10177">
    <property type="entry name" value="CYCLINS"/>
    <property type="match status" value="1"/>
</dbReference>
<feature type="domain" description="Cyclin-like" evidence="6">
    <location>
        <begin position="100"/>
        <end position="188"/>
    </location>
</feature>
<evidence type="ECO:0000256" key="4">
    <source>
        <dbReference type="ARBA" id="ARBA00023306"/>
    </source>
</evidence>
<comment type="caution">
    <text evidence="8">The sequence shown here is derived from an EMBL/GenBank/DDBJ whole genome shotgun (WGS) entry which is preliminary data.</text>
</comment>
<dbReference type="GO" id="GO:0051301">
    <property type="term" value="P:cell division"/>
    <property type="evidence" value="ECO:0007669"/>
    <property type="project" value="UniProtKB-KW"/>
</dbReference>
<dbReference type="FunFam" id="1.10.472.10:FF:000070">
    <property type="entry name" value="CYCLIN D32"/>
    <property type="match status" value="1"/>
</dbReference>
<proteinExistence type="inferred from homology"/>
<keyword evidence="9" id="KW-1185">Reference proteome</keyword>
<dbReference type="SMART" id="SM01332">
    <property type="entry name" value="Cyclin_C"/>
    <property type="match status" value="1"/>
</dbReference>
<dbReference type="InterPro" id="IPR036915">
    <property type="entry name" value="Cyclin-like_sf"/>
</dbReference>
<evidence type="ECO:0000256" key="3">
    <source>
        <dbReference type="ARBA" id="ARBA00023127"/>
    </source>
</evidence>
<dbReference type="InterPro" id="IPR004367">
    <property type="entry name" value="Cyclin_C-dom"/>
</dbReference>
<dbReference type="GO" id="GO:0048316">
    <property type="term" value="P:seed development"/>
    <property type="evidence" value="ECO:0007669"/>
    <property type="project" value="UniProtKB-ARBA"/>
</dbReference>
<dbReference type="CDD" id="cd20543">
    <property type="entry name" value="CYCLIN_AtCycD-like_rpt1"/>
    <property type="match status" value="1"/>
</dbReference>